<dbReference type="SUPFAM" id="SSF55729">
    <property type="entry name" value="Acyl-CoA N-acyltransferases (Nat)"/>
    <property type="match status" value="1"/>
</dbReference>
<dbReference type="InterPro" id="IPR016181">
    <property type="entry name" value="Acyl_CoA_acyltransferase"/>
</dbReference>
<reference evidence="2 3" key="1">
    <citation type="submission" date="2018-05" db="EMBL/GenBank/DDBJ databases">
        <authorList>
            <person name="Lanie J.A."/>
            <person name="Ng W.-L."/>
            <person name="Kazmierczak K.M."/>
            <person name="Andrzejewski T.M."/>
            <person name="Davidsen T.M."/>
            <person name="Wayne K.J."/>
            <person name="Tettelin H."/>
            <person name="Glass J.I."/>
            <person name="Rusch D."/>
            <person name="Podicherti R."/>
            <person name="Tsui H.-C.T."/>
            <person name="Winkler M.E."/>
        </authorList>
    </citation>
    <scope>NUCLEOTIDE SEQUENCE [LARGE SCALE GENOMIC DNA]</scope>
    <source>
        <strain evidence="2 3">BUT-10</strain>
    </source>
</reference>
<sequence length="148" mass="16824">MAHEINDCSFVLSDDPARFDLARAHRWISQESYWAEGIPFETFSRACANSLVAGVYAPDGSMAAMARVVTDRATFGWVCDVFVDEAFRAQGLGKRLMAYLQGHPDLQGFRRLHLATRDAHGLYRQFGFTGLTNAENWMEIRDPDVYRR</sequence>
<dbReference type="PANTHER" id="PTHR43233:SF1">
    <property type="entry name" value="FAMILY N-ACETYLTRANSFERASE, PUTATIVE (AFU_ORTHOLOGUE AFUA_6G03350)-RELATED"/>
    <property type="match status" value="1"/>
</dbReference>
<dbReference type="OrthoDB" id="9797456at2"/>
<comment type="caution">
    <text evidence="2">The sequence shown here is derived from an EMBL/GenBank/DDBJ whole genome shotgun (WGS) entry which is preliminary data.</text>
</comment>
<evidence type="ECO:0000313" key="2">
    <source>
        <dbReference type="EMBL" id="RAK67225.1"/>
    </source>
</evidence>
<dbReference type="Gene3D" id="3.40.630.30">
    <property type="match status" value="1"/>
</dbReference>
<dbReference type="PROSITE" id="PS51186">
    <property type="entry name" value="GNAT"/>
    <property type="match status" value="1"/>
</dbReference>
<keyword evidence="2" id="KW-0808">Transferase</keyword>
<protein>
    <submittedName>
        <fullName evidence="2">N-acetyltransferase</fullName>
    </submittedName>
</protein>
<dbReference type="InterPro" id="IPR000182">
    <property type="entry name" value="GNAT_dom"/>
</dbReference>
<accession>A0A328BKN2</accession>
<dbReference type="Proteomes" id="UP000249524">
    <property type="component" value="Unassembled WGS sequence"/>
</dbReference>
<name>A0A328BKN2_9CAUL</name>
<dbReference type="InterPro" id="IPR053144">
    <property type="entry name" value="Acetyltransferase_Butenolide"/>
</dbReference>
<dbReference type="CDD" id="cd04301">
    <property type="entry name" value="NAT_SF"/>
    <property type="match status" value="1"/>
</dbReference>
<gene>
    <name evidence="2" type="ORF">DJ019_04630</name>
</gene>
<feature type="domain" description="N-acetyltransferase" evidence="1">
    <location>
        <begin position="5"/>
        <end position="148"/>
    </location>
</feature>
<dbReference type="RefSeq" id="WP_111274836.1">
    <property type="nucleotide sequence ID" value="NZ_QFYS01000002.1"/>
</dbReference>
<dbReference type="Pfam" id="PF00583">
    <property type="entry name" value="Acetyltransf_1"/>
    <property type="match status" value="1"/>
</dbReference>
<dbReference type="EMBL" id="QFYS01000002">
    <property type="protein sequence ID" value="RAK67225.1"/>
    <property type="molecule type" value="Genomic_DNA"/>
</dbReference>
<organism evidence="2 3">
    <name type="scientific">Phenylobacterium kunshanense</name>
    <dbReference type="NCBI Taxonomy" id="1445034"/>
    <lineage>
        <taxon>Bacteria</taxon>
        <taxon>Pseudomonadati</taxon>
        <taxon>Pseudomonadota</taxon>
        <taxon>Alphaproteobacteria</taxon>
        <taxon>Caulobacterales</taxon>
        <taxon>Caulobacteraceae</taxon>
        <taxon>Phenylobacterium</taxon>
    </lineage>
</organism>
<dbReference type="GO" id="GO:0016747">
    <property type="term" value="F:acyltransferase activity, transferring groups other than amino-acyl groups"/>
    <property type="evidence" value="ECO:0007669"/>
    <property type="project" value="InterPro"/>
</dbReference>
<keyword evidence="3" id="KW-1185">Reference proteome</keyword>
<proteinExistence type="predicted"/>
<dbReference type="PANTHER" id="PTHR43233">
    <property type="entry name" value="FAMILY N-ACETYLTRANSFERASE, PUTATIVE (AFU_ORTHOLOGUE AFUA_6G03350)-RELATED"/>
    <property type="match status" value="1"/>
</dbReference>
<dbReference type="AlphaFoldDB" id="A0A328BKN2"/>
<evidence type="ECO:0000313" key="3">
    <source>
        <dbReference type="Proteomes" id="UP000249524"/>
    </source>
</evidence>
<evidence type="ECO:0000259" key="1">
    <source>
        <dbReference type="PROSITE" id="PS51186"/>
    </source>
</evidence>